<evidence type="ECO:0000256" key="2">
    <source>
        <dbReference type="SAM" id="SignalP"/>
    </source>
</evidence>
<feature type="region of interest" description="Disordered" evidence="1">
    <location>
        <begin position="46"/>
        <end position="142"/>
    </location>
</feature>
<protein>
    <submittedName>
        <fullName evidence="3">Uncharacterized protein</fullName>
    </submittedName>
</protein>
<evidence type="ECO:0000256" key="1">
    <source>
        <dbReference type="SAM" id="MobiDB-lite"/>
    </source>
</evidence>
<name>A0ABN9QMU6_9DINO</name>
<accession>A0ABN9QMU6</accession>
<feature type="compositionally biased region" description="Acidic residues" evidence="1">
    <location>
        <begin position="210"/>
        <end position="223"/>
    </location>
</feature>
<feature type="chain" id="PRO_5046260538" evidence="2">
    <location>
        <begin position="21"/>
        <end position="341"/>
    </location>
</feature>
<gene>
    <name evidence="3" type="ORF">PCOR1329_LOCUS12579</name>
</gene>
<organism evidence="3 4">
    <name type="scientific">Prorocentrum cordatum</name>
    <dbReference type="NCBI Taxonomy" id="2364126"/>
    <lineage>
        <taxon>Eukaryota</taxon>
        <taxon>Sar</taxon>
        <taxon>Alveolata</taxon>
        <taxon>Dinophyceae</taxon>
        <taxon>Prorocentrales</taxon>
        <taxon>Prorocentraceae</taxon>
        <taxon>Prorocentrum</taxon>
    </lineage>
</organism>
<feature type="signal peptide" evidence="2">
    <location>
        <begin position="1"/>
        <end position="20"/>
    </location>
</feature>
<proteinExistence type="predicted"/>
<evidence type="ECO:0000313" key="4">
    <source>
        <dbReference type="Proteomes" id="UP001189429"/>
    </source>
</evidence>
<comment type="caution">
    <text evidence="3">The sequence shown here is derived from an EMBL/GenBank/DDBJ whole genome shotgun (WGS) entry which is preliminary data.</text>
</comment>
<dbReference type="Proteomes" id="UP001189429">
    <property type="component" value="Unassembled WGS sequence"/>
</dbReference>
<dbReference type="EMBL" id="CAUYUJ010003681">
    <property type="protein sequence ID" value="CAK0806298.1"/>
    <property type="molecule type" value="Genomic_DNA"/>
</dbReference>
<evidence type="ECO:0000313" key="3">
    <source>
        <dbReference type="EMBL" id="CAK0806298.1"/>
    </source>
</evidence>
<feature type="region of interest" description="Disordered" evidence="1">
    <location>
        <begin position="206"/>
        <end position="230"/>
    </location>
</feature>
<keyword evidence="2" id="KW-0732">Signal</keyword>
<keyword evidence="4" id="KW-1185">Reference proteome</keyword>
<sequence>MVSCALLLVVLAAVAPGTSARYAVPAATAMEVNAHGRPLVFAERGQGVPEQADTTEEPAELVQADTTEEPAELVEAGTTEEPTELVHEDSTEEPTELIQAGTTEEPAELVQADTTEEPAELVQADTTEEPAELVQADTTEEPAELVQADTNEEPSELVQADTTEEPAELVQADTTEEAAELVQADITEEPAELVQADTTEEPAELVQADTTEEPTELVQEDTPDERMSDGLLDVTKDYGRSTPQGRISNRRLAAATTAIAKIQSLIAFAKNISDQAETMISQDGYLSKDVKDSLSHVGLNMKLFKDGMSMVPNQDRLLLKVKELEATSTALETPLATLGSV</sequence>
<reference evidence="3" key="1">
    <citation type="submission" date="2023-10" db="EMBL/GenBank/DDBJ databases">
        <authorList>
            <person name="Chen Y."/>
            <person name="Shah S."/>
            <person name="Dougan E. K."/>
            <person name="Thang M."/>
            <person name="Chan C."/>
        </authorList>
    </citation>
    <scope>NUCLEOTIDE SEQUENCE [LARGE SCALE GENOMIC DNA]</scope>
</reference>